<feature type="compositionally biased region" description="Low complexity" evidence="1">
    <location>
        <begin position="150"/>
        <end position="203"/>
    </location>
</feature>
<keyword evidence="2" id="KW-1133">Transmembrane helix</keyword>
<dbReference type="Proteomes" id="UP001595824">
    <property type="component" value="Unassembled WGS sequence"/>
</dbReference>
<feature type="compositionally biased region" description="Gly residues" evidence="1">
    <location>
        <begin position="1"/>
        <end position="15"/>
    </location>
</feature>
<evidence type="ECO:0000313" key="4">
    <source>
        <dbReference type="EMBL" id="MFC4331962.1"/>
    </source>
</evidence>
<keyword evidence="5" id="KW-1185">Reference proteome</keyword>
<dbReference type="Pfam" id="PF01471">
    <property type="entry name" value="PG_binding_1"/>
    <property type="match status" value="1"/>
</dbReference>
<dbReference type="RefSeq" id="WP_381743440.1">
    <property type="nucleotide sequence ID" value="NZ_JBHSDP010000027.1"/>
</dbReference>
<feature type="transmembrane region" description="Helical" evidence="2">
    <location>
        <begin position="101"/>
        <end position="126"/>
    </location>
</feature>
<keyword evidence="2" id="KW-0472">Membrane</keyword>
<keyword evidence="2" id="KW-0812">Transmembrane</keyword>
<gene>
    <name evidence="4" type="ORF">ACFPC0_30195</name>
</gene>
<feature type="region of interest" description="Disordered" evidence="1">
    <location>
        <begin position="134"/>
        <end position="240"/>
    </location>
</feature>
<feature type="compositionally biased region" description="Polar residues" evidence="1">
    <location>
        <begin position="210"/>
        <end position="228"/>
    </location>
</feature>
<dbReference type="EMBL" id="JBHSDP010000027">
    <property type="protein sequence ID" value="MFC4331962.1"/>
    <property type="molecule type" value="Genomic_DNA"/>
</dbReference>
<proteinExistence type="predicted"/>
<dbReference type="InterPro" id="IPR036365">
    <property type="entry name" value="PGBD-like_sf"/>
</dbReference>
<comment type="caution">
    <text evidence="4">The sequence shown here is derived from an EMBL/GenBank/DDBJ whole genome shotgun (WGS) entry which is preliminary data.</text>
</comment>
<evidence type="ECO:0000313" key="5">
    <source>
        <dbReference type="Proteomes" id="UP001595824"/>
    </source>
</evidence>
<evidence type="ECO:0000259" key="3">
    <source>
        <dbReference type="Pfam" id="PF01471"/>
    </source>
</evidence>
<reference evidence="5" key="1">
    <citation type="journal article" date="2019" name="Int. J. Syst. Evol. Microbiol.">
        <title>The Global Catalogue of Microorganisms (GCM) 10K type strain sequencing project: providing services to taxonomists for standard genome sequencing and annotation.</title>
        <authorList>
            <consortium name="The Broad Institute Genomics Platform"/>
            <consortium name="The Broad Institute Genome Sequencing Center for Infectious Disease"/>
            <person name="Wu L."/>
            <person name="Ma J."/>
        </authorList>
    </citation>
    <scope>NUCLEOTIDE SEQUENCE [LARGE SCALE GENOMIC DNA]</scope>
    <source>
        <strain evidence="5">PCU 347</strain>
    </source>
</reference>
<feature type="domain" description="Peptidoglycan binding-like" evidence="3">
    <location>
        <begin position="236"/>
        <end position="294"/>
    </location>
</feature>
<accession>A0ABV8TMV7</accession>
<feature type="compositionally biased region" description="Low complexity" evidence="1">
    <location>
        <begin position="37"/>
        <end position="56"/>
    </location>
</feature>
<name>A0ABV8TMV7_9ACTN</name>
<protein>
    <submittedName>
        <fullName evidence="4">Peptidoglycan-binding protein</fullName>
    </submittedName>
</protein>
<evidence type="ECO:0000256" key="2">
    <source>
        <dbReference type="SAM" id="Phobius"/>
    </source>
</evidence>
<dbReference type="InterPro" id="IPR002477">
    <property type="entry name" value="Peptidoglycan-bd-like"/>
</dbReference>
<dbReference type="Gene3D" id="1.10.101.10">
    <property type="entry name" value="PGBD-like superfamily/PGBD"/>
    <property type="match status" value="1"/>
</dbReference>
<sequence>MPVVDGAGGAEGAGGASRTDAAEGAGAAHGSDATMSLRAVTPPALPTPLARRAGAPSASDLSLFDARSTQTFEAVDPSAGADGTGDGPGGSRRRRRRRRPAAVIAVSTAVVAVVAATAYAGGLFSYESPARDGAAQDVREGIPDGPAPTVPSAAPTSAAPVRSPSPSVSATTSPSPTASTSASASPSATGHSPTPSGSPTGAAVPGPGTASPTQSPPSTLATASTQPAGSLRRGDRGPAVRDLQERLTRLYLYTDAIDGYYSRSVEDSVRNYQWARGITSDGFGVYGPATRASLEAEPTQW</sequence>
<organism evidence="4 5">
    <name type="scientific">Streptomyces andamanensis</name>
    <dbReference type="NCBI Taxonomy" id="1565035"/>
    <lineage>
        <taxon>Bacteria</taxon>
        <taxon>Bacillati</taxon>
        <taxon>Actinomycetota</taxon>
        <taxon>Actinomycetes</taxon>
        <taxon>Kitasatosporales</taxon>
        <taxon>Streptomycetaceae</taxon>
        <taxon>Streptomyces</taxon>
    </lineage>
</organism>
<dbReference type="SUPFAM" id="SSF47090">
    <property type="entry name" value="PGBD-like"/>
    <property type="match status" value="1"/>
</dbReference>
<feature type="region of interest" description="Disordered" evidence="1">
    <location>
        <begin position="1"/>
        <end position="99"/>
    </location>
</feature>
<evidence type="ECO:0000256" key="1">
    <source>
        <dbReference type="SAM" id="MobiDB-lite"/>
    </source>
</evidence>
<dbReference type="InterPro" id="IPR036366">
    <property type="entry name" value="PGBDSf"/>
</dbReference>